<dbReference type="Proteomes" id="UP000051530">
    <property type="component" value="Unassembled WGS sequence"/>
</dbReference>
<feature type="region of interest" description="Disordered" evidence="2">
    <location>
        <begin position="122"/>
        <end position="152"/>
    </location>
</feature>
<sequence length="301" mass="35838">MFLNQQVDQQLNQQVKDIENEINGSFLIANNYDENNQIKLKQRNDVFLEGLDDLNDNDLGFQPIITNQNKESRNSLTSEFFKSSKFDNLLKNSHNNEQPSESGSFFNLPYFKWPLVNLKEDENNLREDENNQKEDEKNQKEEKKVENHESSKGNVLQEKNVFFKKRENLSEKEPQFEINKEKTAVKSETDQQKPDKSGCNENLTIQMLQSELNKLKETHKRMFAVKGKIYQAVEKEIENFKRQIQDQSDENLKIYKEEIEKLRFENENYKTEIKNLKSECEKYKIVYNKLKIKFKEIVTKK</sequence>
<comment type="caution">
    <text evidence="3">The sequence shown here is derived from an EMBL/GenBank/DDBJ whole genome shotgun (WGS) entry which is preliminary data.</text>
</comment>
<name>A0A0R0M1G6_9MICR</name>
<dbReference type="EMBL" id="LGUB01000002">
    <property type="protein sequence ID" value="KRH95258.1"/>
    <property type="molecule type" value="Genomic_DNA"/>
</dbReference>
<gene>
    <name evidence="3" type="ORF">M153_1100055543</name>
</gene>
<keyword evidence="4" id="KW-1185">Reference proteome</keyword>
<dbReference type="OrthoDB" id="10434280at2759"/>
<accession>A0A0R0M1G6</accession>
<proteinExistence type="predicted"/>
<evidence type="ECO:0000256" key="1">
    <source>
        <dbReference type="SAM" id="Coils"/>
    </source>
</evidence>
<protein>
    <submittedName>
        <fullName evidence="3">Uncharacterized protein</fullName>
    </submittedName>
</protein>
<evidence type="ECO:0000313" key="4">
    <source>
        <dbReference type="Proteomes" id="UP000051530"/>
    </source>
</evidence>
<feature type="coiled-coil region" evidence="1">
    <location>
        <begin position="230"/>
        <end position="293"/>
    </location>
</feature>
<evidence type="ECO:0000256" key="2">
    <source>
        <dbReference type="SAM" id="MobiDB-lite"/>
    </source>
</evidence>
<feature type="region of interest" description="Disordered" evidence="2">
    <location>
        <begin position="173"/>
        <end position="199"/>
    </location>
</feature>
<keyword evidence="1" id="KW-0175">Coiled coil</keyword>
<reference evidence="3 4" key="1">
    <citation type="submission" date="2015-07" db="EMBL/GenBank/DDBJ databases">
        <title>The genome of Pseudoloma neurophilia, a relevant intracellular parasite of the zebrafish.</title>
        <authorList>
            <person name="Ndikumana S."/>
            <person name="Pelin A."/>
            <person name="Sanders J."/>
            <person name="Corradi N."/>
        </authorList>
    </citation>
    <scope>NUCLEOTIDE SEQUENCE [LARGE SCALE GENOMIC DNA]</scope>
    <source>
        <strain evidence="3 4">MK1</strain>
    </source>
</reference>
<dbReference type="AlphaFoldDB" id="A0A0R0M1G6"/>
<organism evidence="3 4">
    <name type="scientific">Pseudoloma neurophilia</name>
    <dbReference type="NCBI Taxonomy" id="146866"/>
    <lineage>
        <taxon>Eukaryota</taxon>
        <taxon>Fungi</taxon>
        <taxon>Fungi incertae sedis</taxon>
        <taxon>Microsporidia</taxon>
        <taxon>Pseudoloma</taxon>
    </lineage>
</organism>
<feature type="compositionally biased region" description="Basic and acidic residues" evidence="2">
    <location>
        <begin position="173"/>
        <end position="198"/>
    </location>
</feature>
<dbReference type="VEuPathDB" id="MicrosporidiaDB:M153_1100055543"/>
<evidence type="ECO:0000313" key="3">
    <source>
        <dbReference type="EMBL" id="KRH95258.1"/>
    </source>
</evidence>
<feature type="compositionally biased region" description="Basic and acidic residues" evidence="2">
    <location>
        <begin position="122"/>
        <end position="151"/>
    </location>
</feature>